<dbReference type="PANTHER" id="PTHR38776">
    <property type="entry name" value="MLTA-INTERACTING PROTEIN-RELATED"/>
    <property type="match status" value="1"/>
</dbReference>
<comment type="similarity">
    <text evidence="2">Belongs to the MipA/OmpV family.</text>
</comment>
<proteinExistence type="inferred from homology"/>
<organism evidence="7 8">
    <name type="scientific">Ectothiorhodospira marina</name>
    <dbReference type="NCBI Taxonomy" id="1396821"/>
    <lineage>
        <taxon>Bacteria</taxon>
        <taxon>Pseudomonadati</taxon>
        <taxon>Pseudomonadota</taxon>
        <taxon>Gammaproteobacteria</taxon>
        <taxon>Chromatiales</taxon>
        <taxon>Ectothiorhodospiraceae</taxon>
        <taxon>Ectothiorhodospira</taxon>
    </lineage>
</organism>
<evidence type="ECO:0000256" key="2">
    <source>
        <dbReference type="ARBA" id="ARBA00005722"/>
    </source>
</evidence>
<evidence type="ECO:0000313" key="7">
    <source>
        <dbReference type="EMBL" id="SEL38604.1"/>
    </source>
</evidence>
<feature type="chain" id="PRO_5011565116" evidence="6">
    <location>
        <begin position="24"/>
        <end position="248"/>
    </location>
</feature>
<evidence type="ECO:0000256" key="4">
    <source>
        <dbReference type="ARBA" id="ARBA00023136"/>
    </source>
</evidence>
<evidence type="ECO:0000313" key="8">
    <source>
        <dbReference type="Proteomes" id="UP000199256"/>
    </source>
</evidence>
<dbReference type="EMBL" id="FOAA01000015">
    <property type="protein sequence ID" value="SEL38604.1"/>
    <property type="molecule type" value="Genomic_DNA"/>
</dbReference>
<dbReference type="GO" id="GO:0009279">
    <property type="term" value="C:cell outer membrane"/>
    <property type="evidence" value="ECO:0007669"/>
    <property type="project" value="UniProtKB-SubCell"/>
</dbReference>
<reference evidence="8" key="1">
    <citation type="submission" date="2016-10" db="EMBL/GenBank/DDBJ databases">
        <authorList>
            <person name="Varghese N."/>
            <person name="Submissions S."/>
        </authorList>
    </citation>
    <scope>NUCLEOTIDE SEQUENCE [LARGE SCALE GENOMIC DNA]</scope>
    <source>
        <strain evidence="8">DSM 241</strain>
    </source>
</reference>
<dbReference type="Proteomes" id="UP000199256">
    <property type="component" value="Unassembled WGS sequence"/>
</dbReference>
<keyword evidence="8" id="KW-1185">Reference proteome</keyword>
<dbReference type="Pfam" id="PF06629">
    <property type="entry name" value="MipA"/>
    <property type="match status" value="1"/>
</dbReference>
<comment type="subcellular location">
    <subcellularLocation>
        <location evidence="1">Cell outer membrane</location>
    </subcellularLocation>
</comment>
<name>A0A1H7PT85_9GAMM</name>
<gene>
    <name evidence="7" type="ORF">SAMN05444515_1154</name>
</gene>
<keyword evidence="3 6" id="KW-0732">Signal</keyword>
<protein>
    <submittedName>
        <fullName evidence="7">Outer membrane scaffolding protein for murein synthesis, MipA/OmpV family</fullName>
    </submittedName>
</protein>
<keyword evidence="4" id="KW-0472">Membrane</keyword>
<keyword evidence="5" id="KW-0998">Cell outer membrane</keyword>
<dbReference type="InterPro" id="IPR010583">
    <property type="entry name" value="MipA"/>
</dbReference>
<dbReference type="STRING" id="1396821.SAMN05444515_1154"/>
<sequence length="248" mass="27869">MKLSLQQCMVFVGSIGLAIPALADQGNVQLGWVVSANTSYYQDVGDEFHQLPLIIAEYDQFYWQAVRGGYRFFNGENHQVAVEVRRTFDGYESDDSSALAGMARRYGAWEAGVAHEFGLLGGQLTTQIMQDVSVKHQGTSVRVNYERPLLIKPTYLVTWYTGAEHWDRDKTHYYFGVRPGEATAARPAYRADSSHILIAGCNAVKQLSPRLLLLVSTEYQTFSGTVKESPLTERHDEWAAHGGIFYQF</sequence>
<dbReference type="AlphaFoldDB" id="A0A1H7PT85"/>
<evidence type="ECO:0000256" key="3">
    <source>
        <dbReference type="ARBA" id="ARBA00022729"/>
    </source>
</evidence>
<evidence type="ECO:0000256" key="1">
    <source>
        <dbReference type="ARBA" id="ARBA00004442"/>
    </source>
</evidence>
<accession>A0A1H7PT85</accession>
<evidence type="ECO:0000256" key="6">
    <source>
        <dbReference type="SAM" id="SignalP"/>
    </source>
</evidence>
<evidence type="ECO:0000256" key="5">
    <source>
        <dbReference type="ARBA" id="ARBA00023237"/>
    </source>
</evidence>
<dbReference type="PANTHER" id="PTHR38776:SF1">
    <property type="entry name" value="MLTA-INTERACTING PROTEIN-RELATED"/>
    <property type="match status" value="1"/>
</dbReference>
<feature type="signal peptide" evidence="6">
    <location>
        <begin position="1"/>
        <end position="23"/>
    </location>
</feature>